<accession>A0A2J0KZ88</accession>
<dbReference type="PANTHER" id="PTHR44591">
    <property type="entry name" value="STRESS RESPONSE REGULATOR PROTEIN 1"/>
    <property type="match status" value="1"/>
</dbReference>
<evidence type="ECO:0000313" key="5">
    <source>
        <dbReference type="Proteomes" id="UP000230052"/>
    </source>
</evidence>
<dbReference type="Pfam" id="PF00072">
    <property type="entry name" value="Response_reg"/>
    <property type="match status" value="1"/>
</dbReference>
<evidence type="ECO:0000256" key="2">
    <source>
        <dbReference type="PROSITE-ProRule" id="PRU00169"/>
    </source>
</evidence>
<evidence type="ECO:0000259" key="3">
    <source>
        <dbReference type="PROSITE" id="PS50110"/>
    </source>
</evidence>
<dbReference type="Gene3D" id="3.40.50.2300">
    <property type="match status" value="1"/>
</dbReference>
<dbReference type="Proteomes" id="UP000230052">
    <property type="component" value="Unassembled WGS sequence"/>
</dbReference>
<dbReference type="PANTHER" id="PTHR44591:SF3">
    <property type="entry name" value="RESPONSE REGULATORY DOMAIN-CONTAINING PROTEIN"/>
    <property type="match status" value="1"/>
</dbReference>
<dbReference type="PROSITE" id="PS50110">
    <property type="entry name" value="RESPONSE_REGULATORY"/>
    <property type="match status" value="1"/>
</dbReference>
<dbReference type="AlphaFoldDB" id="A0A2J0KZ88"/>
<dbReference type="SUPFAM" id="SSF52172">
    <property type="entry name" value="CheY-like"/>
    <property type="match status" value="1"/>
</dbReference>
<organism evidence="4 5">
    <name type="scientific">Candidatus Aquitaenariimonas noxiae</name>
    <dbReference type="NCBI Taxonomy" id="1974741"/>
    <lineage>
        <taxon>Bacteria</taxon>
        <taxon>Pseudomonadati</taxon>
        <taxon>Candidatus Omnitrophota</taxon>
        <taxon>Candidatus Aquitaenariimonas</taxon>
    </lineage>
</organism>
<evidence type="ECO:0000313" key="4">
    <source>
        <dbReference type="EMBL" id="PIU41143.1"/>
    </source>
</evidence>
<sequence length="146" mass="16745">MQNKKNDKIICKILTVDDELGIDSFFYEFFTLRNFKVFTAASGKKAIKIAQRERPKIVLLDINMRGMDGMEALEKIKAIDKGIVVIMVTGVKDDDIMKKALSKGADDYITKPLSLEYLEKVVLAKFLERELEDIKKIDEEIAKKIR</sequence>
<feature type="domain" description="Response regulatory" evidence="3">
    <location>
        <begin position="12"/>
        <end position="126"/>
    </location>
</feature>
<dbReference type="EMBL" id="PEWV01000071">
    <property type="protein sequence ID" value="PIU41143.1"/>
    <property type="molecule type" value="Genomic_DNA"/>
</dbReference>
<gene>
    <name evidence="4" type="ORF">COS99_07335</name>
</gene>
<keyword evidence="1 2" id="KW-0597">Phosphoprotein</keyword>
<dbReference type="GO" id="GO:0000160">
    <property type="term" value="P:phosphorelay signal transduction system"/>
    <property type="evidence" value="ECO:0007669"/>
    <property type="project" value="InterPro"/>
</dbReference>
<comment type="caution">
    <text evidence="4">The sequence shown here is derived from an EMBL/GenBank/DDBJ whole genome shotgun (WGS) entry which is preliminary data.</text>
</comment>
<reference evidence="4 5" key="1">
    <citation type="submission" date="2017-09" db="EMBL/GenBank/DDBJ databases">
        <title>Depth-based differentiation of microbial function through sediment-hosted aquifers and enrichment of novel symbionts in the deep terrestrial subsurface.</title>
        <authorList>
            <person name="Probst A.J."/>
            <person name="Ladd B."/>
            <person name="Jarett J.K."/>
            <person name="Geller-Mcgrath D.E."/>
            <person name="Sieber C.M."/>
            <person name="Emerson J.B."/>
            <person name="Anantharaman K."/>
            <person name="Thomas B.C."/>
            <person name="Malmstrom R."/>
            <person name="Stieglmeier M."/>
            <person name="Klingl A."/>
            <person name="Woyke T."/>
            <person name="Ryan C.M."/>
            <person name="Banfield J.F."/>
        </authorList>
    </citation>
    <scope>NUCLEOTIDE SEQUENCE [LARGE SCALE GENOMIC DNA]</scope>
    <source>
        <strain evidence="4">CG07_land_8_20_14_0_80_42_15</strain>
    </source>
</reference>
<name>A0A2J0KZ88_9BACT</name>
<feature type="modified residue" description="4-aspartylphosphate" evidence="2">
    <location>
        <position position="61"/>
    </location>
</feature>
<dbReference type="InterPro" id="IPR011006">
    <property type="entry name" value="CheY-like_superfamily"/>
</dbReference>
<dbReference type="InterPro" id="IPR001789">
    <property type="entry name" value="Sig_transdc_resp-reg_receiver"/>
</dbReference>
<dbReference type="InterPro" id="IPR050595">
    <property type="entry name" value="Bact_response_regulator"/>
</dbReference>
<evidence type="ECO:0000256" key="1">
    <source>
        <dbReference type="ARBA" id="ARBA00022553"/>
    </source>
</evidence>
<dbReference type="SMART" id="SM00448">
    <property type="entry name" value="REC"/>
    <property type="match status" value="1"/>
</dbReference>
<proteinExistence type="predicted"/>
<dbReference type="CDD" id="cd00156">
    <property type="entry name" value="REC"/>
    <property type="match status" value="1"/>
</dbReference>
<protein>
    <submittedName>
        <fullName evidence="4">Two-component system response regulator</fullName>
    </submittedName>
</protein>